<name>A0A179ESZ7_ENTTH</name>
<keyword evidence="1" id="KW-0648">Protein biosynthesis</keyword>
<dbReference type="GO" id="GO:0002161">
    <property type="term" value="F:aminoacyl-tRNA deacylase activity"/>
    <property type="evidence" value="ECO:0007669"/>
    <property type="project" value="InterPro"/>
</dbReference>
<dbReference type="InterPro" id="IPR036754">
    <property type="entry name" value="YbaK/aa-tRNA-synt-asso_dom_sf"/>
</dbReference>
<dbReference type="AlphaFoldDB" id="A0A179ESZ7"/>
<organism evidence="3 4">
    <name type="scientific">Enterococcus thailandicus</name>
    <dbReference type="NCBI Taxonomy" id="417368"/>
    <lineage>
        <taxon>Bacteria</taxon>
        <taxon>Bacillati</taxon>
        <taxon>Bacillota</taxon>
        <taxon>Bacilli</taxon>
        <taxon>Lactobacillales</taxon>
        <taxon>Enterococcaceae</taxon>
        <taxon>Enterococcus</taxon>
    </lineage>
</organism>
<dbReference type="GO" id="GO:0006412">
    <property type="term" value="P:translation"/>
    <property type="evidence" value="ECO:0007669"/>
    <property type="project" value="UniProtKB-KW"/>
</dbReference>
<protein>
    <submittedName>
        <fullName evidence="3">Aminoacyl-tRNA deacylase</fullName>
    </submittedName>
</protein>
<keyword evidence="4" id="KW-1185">Reference proteome</keyword>
<dbReference type="Gene3D" id="3.90.960.10">
    <property type="entry name" value="YbaK/aminoacyl-tRNA synthetase-associated domain"/>
    <property type="match status" value="1"/>
</dbReference>
<gene>
    <name evidence="3" type="ORF">A6E74_04175</name>
</gene>
<dbReference type="Proteomes" id="UP000078516">
    <property type="component" value="Unassembled WGS sequence"/>
</dbReference>
<dbReference type="EMBL" id="LWMN01000011">
    <property type="protein sequence ID" value="OAQ55923.1"/>
    <property type="molecule type" value="Genomic_DNA"/>
</dbReference>
<accession>A0A179ESZ7</accession>
<dbReference type="RefSeq" id="WP_067482487.1">
    <property type="nucleotide sequence ID" value="NZ_JAQEWF010000005.1"/>
</dbReference>
<evidence type="ECO:0000259" key="2">
    <source>
        <dbReference type="Pfam" id="PF04073"/>
    </source>
</evidence>
<comment type="caution">
    <text evidence="3">The sequence shown here is derived from an EMBL/GenBank/DDBJ whole genome shotgun (WGS) entry which is preliminary data.</text>
</comment>
<feature type="domain" description="YbaK/aminoacyl-tRNA synthetase-associated" evidence="2">
    <location>
        <begin position="33"/>
        <end position="145"/>
    </location>
</feature>
<reference evidence="3 4" key="1">
    <citation type="submission" date="2016-04" db="EMBL/GenBank/DDBJ databases">
        <title>Draft genome of an Enterococcus thailandicus strain isolated from bovine feces.</title>
        <authorList>
            <person name="Beukers A.G."/>
            <person name="Zaheer R."/>
            <person name="Goji N."/>
            <person name="Cook S.R."/>
            <person name="Amoako K."/>
            <person name="Chaves A.V."/>
            <person name="Ward M.P."/>
            <person name="Mcallister T.A."/>
        </authorList>
    </citation>
    <scope>NUCLEOTIDE SEQUENCE [LARGE SCALE GENOMIC DNA]</scope>
    <source>
        <strain evidence="3 4">F0711D 46</strain>
    </source>
</reference>
<evidence type="ECO:0000313" key="3">
    <source>
        <dbReference type="EMBL" id="OAQ55923.1"/>
    </source>
</evidence>
<evidence type="ECO:0000313" key="4">
    <source>
        <dbReference type="Proteomes" id="UP000078516"/>
    </source>
</evidence>
<dbReference type="SUPFAM" id="SSF55826">
    <property type="entry name" value="YbaK/ProRS associated domain"/>
    <property type="match status" value="1"/>
</dbReference>
<sequence length="160" mass="17584">MTKTRVEQYLEEQAIPFEVIDLASVEETDFLSALAAKGLSADLVCKNLVLKGDKTGIIIALVPLDARLDYKKTREITKNHKVGLPDIDFVFAHTGYVHGANTPIGIKLQHPEDLFVFDHSLKKQSKLLISSGELGRGILLARTDLDAIVEPTYADLIKGS</sequence>
<evidence type="ECO:0000256" key="1">
    <source>
        <dbReference type="ARBA" id="ARBA00022917"/>
    </source>
</evidence>
<proteinExistence type="predicted"/>
<dbReference type="InterPro" id="IPR007214">
    <property type="entry name" value="YbaK/aa-tRNA-synth-assoc-dom"/>
</dbReference>
<dbReference type="Pfam" id="PF04073">
    <property type="entry name" value="tRNA_edit"/>
    <property type="match status" value="1"/>
</dbReference>